<sequence>MLSTALSSSARRPIDIRVDKYWLFAYSESAVAIMNLNSTSVLVEFTPPPGGASNSHMALEHGYEVFVPDLGGDKIWRIGNVGGPGSGDFSIHGFIEHPKGTGPRHMVLRLSPMAITSPMRPRGGDDIKPSFPNGTYPIAATASTLAADRPANATFAAAEILLPPTSRAYPAPLLYVSNRNIGGTPDPRGHTIGIFEPAALRAVRQVYTGLVQIRGMALGVGGGGGGVPRRAGGGERRDGGLQAHGGRVGGCAECERGAEVDADDAFRFEGTVKIWCQIFRFSSVRAWCLSGRFEL</sequence>
<gene>
    <name evidence="1" type="ORF">GGX14DRAFT_609774</name>
</gene>
<evidence type="ECO:0000313" key="2">
    <source>
        <dbReference type="Proteomes" id="UP001219525"/>
    </source>
</evidence>
<keyword evidence="2" id="KW-1185">Reference proteome</keyword>
<accession>A0AAD6VN91</accession>
<protein>
    <submittedName>
        <fullName evidence="1">Uncharacterized protein</fullName>
    </submittedName>
</protein>
<name>A0AAD6VN91_9AGAR</name>
<dbReference type="EMBL" id="JARJCW010000018">
    <property type="protein sequence ID" value="KAJ7214928.1"/>
    <property type="molecule type" value="Genomic_DNA"/>
</dbReference>
<evidence type="ECO:0000313" key="1">
    <source>
        <dbReference type="EMBL" id="KAJ7214928.1"/>
    </source>
</evidence>
<proteinExistence type="predicted"/>
<organism evidence="1 2">
    <name type="scientific">Mycena pura</name>
    <dbReference type="NCBI Taxonomy" id="153505"/>
    <lineage>
        <taxon>Eukaryota</taxon>
        <taxon>Fungi</taxon>
        <taxon>Dikarya</taxon>
        <taxon>Basidiomycota</taxon>
        <taxon>Agaricomycotina</taxon>
        <taxon>Agaricomycetes</taxon>
        <taxon>Agaricomycetidae</taxon>
        <taxon>Agaricales</taxon>
        <taxon>Marasmiineae</taxon>
        <taxon>Mycenaceae</taxon>
        <taxon>Mycena</taxon>
    </lineage>
</organism>
<dbReference type="Gene3D" id="2.130.10.10">
    <property type="entry name" value="YVTN repeat-like/Quinoprotein amine dehydrogenase"/>
    <property type="match status" value="1"/>
</dbReference>
<comment type="caution">
    <text evidence="1">The sequence shown here is derived from an EMBL/GenBank/DDBJ whole genome shotgun (WGS) entry which is preliminary data.</text>
</comment>
<dbReference type="Proteomes" id="UP001219525">
    <property type="component" value="Unassembled WGS sequence"/>
</dbReference>
<dbReference type="InterPro" id="IPR015943">
    <property type="entry name" value="WD40/YVTN_repeat-like_dom_sf"/>
</dbReference>
<reference evidence="1" key="1">
    <citation type="submission" date="2023-03" db="EMBL/GenBank/DDBJ databases">
        <title>Massive genome expansion in bonnet fungi (Mycena s.s.) driven by repeated elements and novel gene families across ecological guilds.</title>
        <authorList>
            <consortium name="Lawrence Berkeley National Laboratory"/>
            <person name="Harder C.B."/>
            <person name="Miyauchi S."/>
            <person name="Viragh M."/>
            <person name="Kuo A."/>
            <person name="Thoen E."/>
            <person name="Andreopoulos B."/>
            <person name="Lu D."/>
            <person name="Skrede I."/>
            <person name="Drula E."/>
            <person name="Henrissat B."/>
            <person name="Morin E."/>
            <person name="Kohler A."/>
            <person name="Barry K."/>
            <person name="LaButti K."/>
            <person name="Morin E."/>
            <person name="Salamov A."/>
            <person name="Lipzen A."/>
            <person name="Mereny Z."/>
            <person name="Hegedus B."/>
            <person name="Baldrian P."/>
            <person name="Stursova M."/>
            <person name="Weitz H."/>
            <person name="Taylor A."/>
            <person name="Grigoriev I.V."/>
            <person name="Nagy L.G."/>
            <person name="Martin F."/>
            <person name="Kauserud H."/>
        </authorList>
    </citation>
    <scope>NUCLEOTIDE SEQUENCE</scope>
    <source>
        <strain evidence="1">9144</strain>
    </source>
</reference>
<dbReference type="AlphaFoldDB" id="A0AAD6VN91"/>